<dbReference type="HOGENOM" id="CLU_037612_5_0_4"/>
<dbReference type="OrthoDB" id="69313at2"/>
<dbReference type="PANTHER" id="PTHR13696">
    <property type="entry name" value="P-LOOP CONTAINING NUCLEOSIDE TRIPHOSPHATE HYDROLASE"/>
    <property type="match status" value="1"/>
</dbReference>
<protein>
    <submittedName>
        <fullName evidence="2">Cobyrinic acid ac-diamide synthase</fullName>
    </submittedName>
</protein>
<dbReference type="RefSeq" id="WP_013147573.1">
    <property type="nucleotide sequence ID" value="NC_014207.1"/>
</dbReference>
<name>D7DPL3_METV0</name>
<dbReference type="Proteomes" id="UP000000383">
    <property type="component" value="Chromosome"/>
</dbReference>
<dbReference type="AlphaFoldDB" id="D7DPL3"/>
<dbReference type="PANTHER" id="PTHR13696:SF96">
    <property type="entry name" value="COBQ_COBB_MIND_PARA NUCLEOTIDE BINDING DOMAIN-CONTAINING PROTEIN"/>
    <property type="match status" value="1"/>
</dbReference>
<dbReference type="PIRSF" id="PIRSF009320">
    <property type="entry name" value="Nuc_binding_HP_1000"/>
    <property type="match status" value="1"/>
</dbReference>
<proteinExistence type="predicted"/>
<dbReference type="InterPro" id="IPR002586">
    <property type="entry name" value="CobQ/CobB/MinD/ParA_Nub-bd_dom"/>
</dbReference>
<dbReference type="Gene3D" id="3.40.50.300">
    <property type="entry name" value="P-loop containing nucleotide triphosphate hydrolases"/>
    <property type="match status" value="1"/>
</dbReference>
<dbReference type="eggNOG" id="COG1192">
    <property type="taxonomic scope" value="Bacteria"/>
</dbReference>
<evidence type="ECO:0000313" key="3">
    <source>
        <dbReference type="Proteomes" id="UP000000383"/>
    </source>
</evidence>
<dbReference type="InterPro" id="IPR050678">
    <property type="entry name" value="DNA_Partitioning_ATPase"/>
</dbReference>
<dbReference type="CDD" id="cd02042">
    <property type="entry name" value="ParAB_family"/>
    <property type="match status" value="1"/>
</dbReference>
<gene>
    <name evidence="2" type="ordered locus">M301_0873</name>
</gene>
<feature type="domain" description="CobQ/CobB/MinD/ParA nucleotide binding" evidence="1">
    <location>
        <begin position="4"/>
        <end position="173"/>
    </location>
</feature>
<dbReference type="SUPFAM" id="SSF52540">
    <property type="entry name" value="P-loop containing nucleoside triphosphate hydrolases"/>
    <property type="match status" value="1"/>
</dbReference>
<dbReference type="InterPro" id="IPR027417">
    <property type="entry name" value="P-loop_NTPase"/>
</dbReference>
<evidence type="ECO:0000313" key="2">
    <source>
        <dbReference type="EMBL" id="ADI29257.1"/>
    </source>
</evidence>
<dbReference type="KEGG" id="meh:M301_0873"/>
<reference evidence="3" key="1">
    <citation type="submission" date="2010-05" db="EMBL/GenBank/DDBJ databases">
        <title>Complete sequence of Methylotenera sp. 301.</title>
        <authorList>
            <person name="Lucas S."/>
            <person name="Copeland A."/>
            <person name="Lapidus A."/>
            <person name="Cheng J.-F."/>
            <person name="Bruce D."/>
            <person name="Goodwin L."/>
            <person name="Pitluck S."/>
            <person name="Clum A."/>
            <person name="Land M."/>
            <person name="Hauser L."/>
            <person name="Kyrpides N."/>
            <person name="Ivanova N."/>
            <person name="Chistoservova L."/>
            <person name="Kalyuzhnaya M."/>
            <person name="Woyke T."/>
        </authorList>
    </citation>
    <scope>NUCLEOTIDE SEQUENCE [LARGE SCALE GENOMIC DNA]</scope>
    <source>
        <strain evidence="3">301</strain>
    </source>
</reference>
<sequence length="210" mass="22955">MRNILIANSKGGSGKTTIATNLAGYFASIGGRVLLSDLDRQLSSTNWVQRRPAELPIIHTSNPRSKPSSIDPDWIITDSPAGFREEKLSDAVKQADCVIVPIQPSAFDIGATTDFLDLLAEEKAIRKNKTFVALVGMRVNSRTNAAATLAEFMEQTGFPILTYLRNAQVYATAAELGASLFDMRPSLVAQDIEQWAPLLDWVSETTANER</sequence>
<dbReference type="EMBL" id="CP002056">
    <property type="protein sequence ID" value="ADI29257.1"/>
    <property type="molecule type" value="Genomic_DNA"/>
</dbReference>
<accession>D7DPL3</accession>
<evidence type="ECO:0000259" key="1">
    <source>
        <dbReference type="Pfam" id="PF01656"/>
    </source>
</evidence>
<organism evidence="2 3">
    <name type="scientific">Methylotenera versatilis (strain 301)</name>
    <dbReference type="NCBI Taxonomy" id="666681"/>
    <lineage>
        <taxon>Bacteria</taxon>
        <taxon>Pseudomonadati</taxon>
        <taxon>Pseudomonadota</taxon>
        <taxon>Betaproteobacteria</taxon>
        <taxon>Nitrosomonadales</taxon>
        <taxon>Methylophilaceae</taxon>
        <taxon>Methylotenera</taxon>
    </lineage>
</organism>
<keyword evidence="3" id="KW-1185">Reference proteome</keyword>
<dbReference type="STRING" id="666681.M301_0873"/>
<dbReference type="Pfam" id="PF01656">
    <property type="entry name" value="CbiA"/>
    <property type="match status" value="1"/>
</dbReference>
<reference evidence="2 3" key="2">
    <citation type="journal article" date="2011" name="J. Bacteriol.">
        <title>Genomes of three methylotrophs from a single niche uncover genetic and metabolic divergence of Methylophilaceae.</title>
        <authorList>
            <person name="Lapidus A."/>
            <person name="Clum A."/>
            <person name="Labutti K."/>
            <person name="Kaluzhnaya M.G."/>
            <person name="Lim S."/>
            <person name="Beck D.A."/>
            <person name="Glavina Del Rio T."/>
            <person name="Nolan M."/>
            <person name="Mavromatis K."/>
            <person name="Huntemann M."/>
            <person name="Lucas S."/>
            <person name="Lidstrom M.E."/>
            <person name="Ivanova N."/>
            <person name="Chistoserdova L."/>
        </authorList>
    </citation>
    <scope>NUCLEOTIDE SEQUENCE [LARGE SCALE GENOMIC DNA]</scope>
    <source>
        <strain evidence="2 3">301</strain>
    </source>
</reference>